<sequence>MRLTTPAYKLISLCGPIAARRLGVVTGIVTTAILLSPTVKADEALANDPAKTNDVSANIAVTDVSPLPPAPGLIFDVRAGEYIMLGELVRRIGDAKYVLIGEKHDNPIHHHHQAELIDALSKSGNRHRAVVWEMFTRDQQASLDQNWHDLTVADLGLAMTWEDRGWPSWQDYAPIAQAARNNDLAMVAGNLPDDILRPMIADGVSALPDNLAKDLSLPDIPADIQVLLDQEIAEGHCDTLPKSMLPAFSTVQFARDASLARAMYDAANSDTTDGAYLIAGAMHVRRGIAAPWHLRRFDTNLTDQDIAVVSLIEADDPSDDPSNIEDYALRFGPSDAIDFMWFTNDIVRGNPCDDLKMGQ</sequence>
<accession>A0A2N3L221</accession>
<proteinExistence type="predicted"/>
<gene>
    <name evidence="2" type="ORF">COO92_19505</name>
</gene>
<organism evidence="2 3">
    <name type="scientific">Thalassospira lohafexi</name>
    <dbReference type="NCBI Taxonomy" id="744227"/>
    <lineage>
        <taxon>Bacteria</taxon>
        <taxon>Pseudomonadati</taxon>
        <taxon>Pseudomonadota</taxon>
        <taxon>Alphaproteobacteria</taxon>
        <taxon>Rhodospirillales</taxon>
        <taxon>Thalassospiraceae</taxon>
        <taxon>Thalassospira</taxon>
    </lineage>
</organism>
<dbReference type="AlphaFoldDB" id="A0A2N3L221"/>
<dbReference type="SUPFAM" id="SSF159501">
    <property type="entry name" value="EreA/ChaN-like"/>
    <property type="match status" value="1"/>
</dbReference>
<evidence type="ECO:0000313" key="2">
    <source>
        <dbReference type="EMBL" id="PKR56852.1"/>
    </source>
</evidence>
<reference evidence="2 3" key="1">
    <citation type="submission" date="2017-09" db="EMBL/GenBank/DDBJ databases">
        <title>Biodiversity and function of Thalassospira species in the particle-attached aromatic-hydrocarbon-degrading consortia from the surface seawater of the China South Sea.</title>
        <authorList>
            <person name="Dong C."/>
            <person name="Lai Q."/>
            <person name="Shao Z."/>
        </authorList>
    </citation>
    <scope>NUCLEOTIDE SEQUENCE [LARGE SCALE GENOMIC DNA]</scope>
    <source>
        <strain evidence="2 3">139Z-12</strain>
    </source>
</reference>
<dbReference type="Proteomes" id="UP000233332">
    <property type="component" value="Unassembled WGS sequence"/>
</dbReference>
<feature type="domain" description="Haem-binding uptake Tiki superfamily ChaN" evidence="1">
    <location>
        <begin position="88"/>
        <end position="294"/>
    </location>
</feature>
<keyword evidence="3" id="KW-1185">Reference proteome</keyword>
<evidence type="ECO:0000259" key="1">
    <source>
        <dbReference type="Pfam" id="PF04187"/>
    </source>
</evidence>
<evidence type="ECO:0000313" key="3">
    <source>
        <dbReference type="Proteomes" id="UP000233332"/>
    </source>
</evidence>
<name>A0A2N3L221_9PROT</name>
<dbReference type="Gene3D" id="3.40.50.11550">
    <property type="match status" value="1"/>
</dbReference>
<dbReference type="EMBL" id="NXGX01000009">
    <property type="protein sequence ID" value="PKR56852.1"/>
    <property type="molecule type" value="Genomic_DNA"/>
</dbReference>
<dbReference type="Pfam" id="PF04187">
    <property type="entry name" value="Cofac_haem_bdg"/>
    <property type="match status" value="1"/>
</dbReference>
<dbReference type="CDD" id="cd14727">
    <property type="entry name" value="ChanN-like"/>
    <property type="match status" value="1"/>
</dbReference>
<protein>
    <recommendedName>
        <fullName evidence="1">Haem-binding uptake Tiki superfamily ChaN domain-containing protein</fullName>
    </recommendedName>
</protein>
<dbReference type="InterPro" id="IPR007314">
    <property type="entry name" value="Cofac_haem-bd_dom"/>
</dbReference>
<comment type="caution">
    <text evidence="2">The sequence shown here is derived from an EMBL/GenBank/DDBJ whole genome shotgun (WGS) entry which is preliminary data.</text>
</comment>